<evidence type="ECO:0000259" key="12">
    <source>
        <dbReference type="PROSITE" id="PS51230"/>
    </source>
</evidence>
<dbReference type="PROSITE" id="PS50021">
    <property type="entry name" value="CH"/>
    <property type="match status" value="1"/>
</dbReference>
<dbReference type="InterPro" id="IPR036133">
    <property type="entry name" value="EB1_C_sf"/>
</dbReference>
<evidence type="ECO:0000259" key="11">
    <source>
        <dbReference type="PROSITE" id="PS50021"/>
    </source>
</evidence>
<dbReference type="GO" id="GO:0008017">
    <property type="term" value="F:microtubule binding"/>
    <property type="evidence" value="ECO:0007669"/>
    <property type="project" value="InterPro"/>
</dbReference>
<dbReference type="Proteomes" id="UP000018050">
    <property type="component" value="Unassembled WGS sequence"/>
</dbReference>
<proteinExistence type="inferred from homology"/>
<dbReference type="OMA" id="WIKRFWD"/>
<dbReference type="InterPro" id="IPR001715">
    <property type="entry name" value="CH_dom"/>
</dbReference>
<evidence type="ECO:0000256" key="10">
    <source>
        <dbReference type="SAM" id="MobiDB-lite"/>
    </source>
</evidence>
<dbReference type="AlphaFoldDB" id="U6GB13"/>
<keyword evidence="14" id="KW-1185">Reference proteome</keyword>
<dbReference type="Gene3D" id="1.10.418.10">
    <property type="entry name" value="Calponin-like domain"/>
    <property type="match status" value="1"/>
</dbReference>
<evidence type="ECO:0000256" key="1">
    <source>
        <dbReference type="ARBA" id="ARBA00004245"/>
    </source>
</evidence>
<feature type="compositionally biased region" description="Low complexity" evidence="10">
    <location>
        <begin position="194"/>
        <end position="224"/>
    </location>
</feature>
<evidence type="ECO:0000256" key="9">
    <source>
        <dbReference type="PROSITE-ProRule" id="PRU00576"/>
    </source>
</evidence>
<dbReference type="PROSITE" id="PS51230">
    <property type="entry name" value="EB1_C"/>
    <property type="match status" value="1"/>
</dbReference>
<dbReference type="InterPro" id="IPR036872">
    <property type="entry name" value="CH_dom_sf"/>
</dbReference>
<dbReference type="InterPro" id="IPR027328">
    <property type="entry name" value="MAPRE"/>
</dbReference>
<accession>U6GB13</accession>
<evidence type="ECO:0000256" key="8">
    <source>
        <dbReference type="ARBA" id="ARBA00023306"/>
    </source>
</evidence>
<evidence type="ECO:0000256" key="4">
    <source>
        <dbReference type="ARBA" id="ARBA00022618"/>
    </source>
</evidence>
<dbReference type="GO" id="GO:0005874">
    <property type="term" value="C:microtubule"/>
    <property type="evidence" value="ECO:0007669"/>
    <property type="project" value="UniProtKB-KW"/>
</dbReference>
<evidence type="ECO:0000313" key="14">
    <source>
        <dbReference type="Proteomes" id="UP000018050"/>
    </source>
</evidence>
<reference evidence="13" key="2">
    <citation type="submission" date="2013-10" db="EMBL/GenBank/DDBJ databases">
        <authorList>
            <person name="Aslett M."/>
        </authorList>
    </citation>
    <scope>NUCLEOTIDE SEQUENCE</scope>
    <source>
        <strain evidence="13">Houghton</strain>
    </source>
</reference>
<dbReference type="Pfam" id="PF03271">
    <property type="entry name" value="EB1"/>
    <property type="match status" value="1"/>
</dbReference>
<dbReference type="OrthoDB" id="2119228at2759"/>
<gene>
    <name evidence="13" type="ORF">EAH_00003610</name>
</gene>
<feature type="region of interest" description="Disordered" evidence="10">
    <location>
        <begin position="194"/>
        <end position="241"/>
    </location>
</feature>
<feature type="compositionally biased region" description="Low complexity" evidence="10">
    <location>
        <begin position="231"/>
        <end position="241"/>
    </location>
</feature>
<keyword evidence="4" id="KW-0132">Cell division</keyword>
<dbReference type="GeneID" id="25268431"/>
<dbReference type="Gene3D" id="1.20.5.1430">
    <property type="match status" value="1"/>
</dbReference>
<dbReference type="InterPro" id="IPR004953">
    <property type="entry name" value="EB1_C"/>
</dbReference>
<protein>
    <submittedName>
        <fullName evidence="13">Microtubule-associated protein RP/EB family member 3, putative</fullName>
    </submittedName>
</protein>
<name>U6GB13_EIMAC</name>
<dbReference type="FunFam" id="1.10.418.10:FF:000028">
    <property type="entry name" value="RP/EB family microtubule-associated protein"/>
    <property type="match status" value="1"/>
</dbReference>
<evidence type="ECO:0000256" key="7">
    <source>
        <dbReference type="ARBA" id="ARBA00023212"/>
    </source>
</evidence>
<evidence type="ECO:0000256" key="5">
    <source>
        <dbReference type="ARBA" id="ARBA00022701"/>
    </source>
</evidence>
<evidence type="ECO:0000256" key="6">
    <source>
        <dbReference type="ARBA" id="ARBA00022776"/>
    </source>
</evidence>
<reference evidence="13" key="1">
    <citation type="submission" date="2013-10" db="EMBL/GenBank/DDBJ databases">
        <title>Genomic analysis of the causative agents of coccidiosis in chickens.</title>
        <authorList>
            <person name="Reid A.J."/>
            <person name="Blake D."/>
            <person name="Billington K."/>
            <person name="Browne H."/>
            <person name="Dunn M."/>
            <person name="Hung S."/>
            <person name="Kawahara F."/>
            <person name="Miranda-Saavedra D."/>
            <person name="Mourier T."/>
            <person name="Nagra H."/>
            <person name="Otto T.D."/>
            <person name="Rawlings N."/>
            <person name="Sanchez A."/>
            <person name="Sanders M."/>
            <person name="Subramaniam C."/>
            <person name="Tay Y."/>
            <person name="Dear P."/>
            <person name="Doerig C."/>
            <person name="Gruber A."/>
            <person name="Parkinson J."/>
            <person name="Shirley M."/>
            <person name="Wan K.L."/>
            <person name="Berriman M."/>
            <person name="Tomley F."/>
            <person name="Pain A."/>
        </authorList>
    </citation>
    <scope>NUCLEOTIDE SEQUENCE</scope>
    <source>
        <strain evidence="13">Houghton</strain>
    </source>
</reference>
<evidence type="ECO:0000256" key="2">
    <source>
        <dbReference type="ARBA" id="ARBA00010729"/>
    </source>
</evidence>
<evidence type="ECO:0000313" key="13">
    <source>
        <dbReference type="EMBL" id="CDI76712.1"/>
    </source>
</evidence>
<evidence type="ECO:0000256" key="3">
    <source>
        <dbReference type="ARBA" id="ARBA00022490"/>
    </source>
</evidence>
<keyword evidence="3" id="KW-0963">Cytoplasm</keyword>
<keyword evidence="7" id="KW-0206">Cytoskeleton</keyword>
<feature type="domain" description="Calponin-homology (CH)" evidence="11">
    <location>
        <begin position="34"/>
        <end position="138"/>
    </location>
</feature>
<dbReference type="VEuPathDB" id="ToxoDB:EAH_00003610"/>
<organism evidence="13 14">
    <name type="scientific">Eimeria acervulina</name>
    <name type="common">Coccidian parasite</name>
    <dbReference type="NCBI Taxonomy" id="5801"/>
    <lineage>
        <taxon>Eukaryota</taxon>
        <taxon>Sar</taxon>
        <taxon>Alveolata</taxon>
        <taxon>Apicomplexa</taxon>
        <taxon>Conoidasida</taxon>
        <taxon>Coccidia</taxon>
        <taxon>Eucoccidiorida</taxon>
        <taxon>Eimeriorina</taxon>
        <taxon>Eimeriidae</taxon>
        <taxon>Eimeria</taxon>
    </lineage>
</organism>
<dbReference type="PANTHER" id="PTHR10623">
    <property type="entry name" value="MICROTUBULE-ASSOCIATED PROTEIN RP/EB FAMILY MEMBER"/>
    <property type="match status" value="1"/>
</dbReference>
<dbReference type="SUPFAM" id="SSF47576">
    <property type="entry name" value="Calponin-homology domain, CH-domain"/>
    <property type="match status" value="1"/>
</dbReference>
<feature type="domain" description="EB1 C-terminal" evidence="12">
    <location>
        <begin position="239"/>
        <end position="308"/>
    </location>
</feature>
<comment type="similarity">
    <text evidence="2">Belongs to the MAPRE family.</text>
</comment>
<dbReference type="RefSeq" id="XP_013252777.1">
    <property type="nucleotide sequence ID" value="XM_013397323.1"/>
</dbReference>
<keyword evidence="8" id="KW-0131">Cell cycle</keyword>
<sequence length="316" mass="33865">MSLNGASPALCSGVGGGGRDADPSSVGMMEGAFFVSRTELLDWLNNTLGLSLTRVEQCASGCVYLQALDNLFGPKSRVPMNKVKWGAKHEYEFVHNYKLLQAAFDAHDVHKHIEVNRLVKAKYQDNLEFLQWFKAFCDRQAALYATDVPYDPVERRKLGIGPFPVWAPVGADTGAKKPSAAYAASTAAGRSAAGAHSSSRCRVQQQQKQQHASAGAGAEASSGALGKRLHQQQGGQQQRGLEDAAAAAAAAAAVETLQGELQQAVLERDFYYGKLRRIEILCGVQGQTSLSVEAVQAILYAKDHPEEHPEAAGGNL</sequence>
<keyword evidence="6" id="KW-0498">Mitosis</keyword>
<dbReference type="SUPFAM" id="SSF140612">
    <property type="entry name" value="EB1 dimerisation domain-like"/>
    <property type="match status" value="1"/>
</dbReference>
<keyword evidence="5 9" id="KW-0493">Microtubule</keyword>
<dbReference type="EMBL" id="HG670450">
    <property type="protein sequence ID" value="CDI76712.1"/>
    <property type="molecule type" value="Genomic_DNA"/>
</dbReference>
<dbReference type="GO" id="GO:0051301">
    <property type="term" value="P:cell division"/>
    <property type="evidence" value="ECO:0007669"/>
    <property type="project" value="UniProtKB-KW"/>
</dbReference>
<comment type="subcellular location">
    <subcellularLocation>
        <location evidence="1">Cytoplasm</location>
        <location evidence="1">Cytoskeleton</location>
    </subcellularLocation>
</comment>